<evidence type="ECO:0000256" key="8">
    <source>
        <dbReference type="ARBA" id="ARBA00023004"/>
    </source>
</evidence>
<evidence type="ECO:0000256" key="4">
    <source>
        <dbReference type="ARBA" id="ARBA00022741"/>
    </source>
</evidence>
<feature type="domain" description="DNA replication factor Dna2 N-terminal" evidence="11">
    <location>
        <begin position="76"/>
        <end position="305"/>
    </location>
</feature>
<evidence type="ECO:0000256" key="3">
    <source>
        <dbReference type="ARBA" id="ARBA00022723"/>
    </source>
</evidence>
<evidence type="ECO:0000259" key="10">
    <source>
        <dbReference type="Pfam" id="PF04851"/>
    </source>
</evidence>
<evidence type="ECO:0000256" key="7">
    <source>
        <dbReference type="ARBA" id="ARBA00022840"/>
    </source>
</evidence>
<keyword evidence="9" id="KW-0411">Iron-sulfur</keyword>
<dbReference type="Pfam" id="PF08696">
    <property type="entry name" value="Dna2"/>
    <property type="match status" value="1"/>
</dbReference>
<comment type="caution">
    <text evidence="12">The sequence shown here is derived from an EMBL/GenBank/DDBJ whole genome shotgun (WGS) entry which is preliminary data.</text>
</comment>
<dbReference type="InterPro" id="IPR006935">
    <property type="entry name" value="Helicase/UvrB_N"/>
</dbReference>
<dbReference type="OrthoDB" id="292855at2759"/>
<dbReference type="GO" id="GO:0003677">
    <property type="term" value="F:DNA binding"/>
    <property type="evidence" value="ECO:0007669"/>
    <property type="project" value="InterPro"/>
</dbReference>
<keyword evidence="7" id="KW-0067">ATP-binding</keyword>
<evidence type="ECO:0008006" key="14">
    <source>
        <dbReference type="Google" id="ProtNLM"/>
    </source>
</evidence>
<keyword evidence="6" id="KW-0347">Helicase</keyword>
<dbReference type="PANTHER" id="PTHR36531">
    <property type="entry name" value="CRISPR-ASSOCIATED EXONUCLEASE CAS4"/>
    <property type="match status" value="1"/>
</dbReference>
<evidence type="ECO:0000313" key="12">
    <source>
        <dbReference type="EMBL" id="CAD8105839.1"/>
    </source>
</evidence>
<feature type="domain" description="Helicase/UvrB N-terminal" evidence="10">
    <location>
        <begin position="688"/>
        <end position="800"/>
    </location>
</feature>
<keyword evidence="2" id="KW-0540">Nuclease</keyword>
<dbReference type="InterPro" id="IPR051827">
    <property type="entry name" value="Cas4_exonuclease"/>
</dbReference>
<dbReference type="GO" id="GO:0051536">
    <property type="term" value="F:iron-sulfur cluster binding"/>
    <property type="evidence" value="ECO:0007669"/>
    <property type="project" value="UniProtKB-KW"/>
</dbReference>
<protein>
    <recommendedName>
        <fullName evidence="14">DNA replication ATP-dependent helicase/nuclease</fullName>
    </recommendedName>
</protein>
<keyword evidence="8" id="KW-0408">Iron</keyword>
<dbReference type="GO" id="GO:0004386">
    <property type="term" value="F:helicase activity"/>
    <property type="evidence" value="ECO:0007669"/>
    <property type="project" value="UniProtKB-KW"/>
</dbReference>
<dbReference type="Proteomes" id="UP000692954">
    <property type="component" value="Unassembled WGS sequence"/>
</dbReference>
<evidence type="ECO:0000259" key="11">
    <source>
        <dbReference type="Pfam" id="PF08696"/>
    </source>
</evidence>
<dbReference type="GO" id="GO:0004518">
    <property type="term" value="F:nuclease activity"/>
    <property type="evidence" value="ECO:0007669"/>
    <property type="project" value="UniProtKB-KW"/>
</dbReference>
<evidence type="ECO:0000256" key="2">
    <source>
        <dbReference type="ARBA" id="ARBA00022722"/>
    </source>
</evidence>
<dbReference type="EMBL" id="CAJJDN010000085">
    <property type="protein sequence ID" value="CAD8105839.1"/>
    <property type="molecule type" value="Genomic_DNA"/>
</dbReference>
<accession>A0A8S1PTB9</accession>
<keyword evidence="5" id="KW-0378">Hydrolase</keyword>
<reference evidence="12" key="1">
    <citation type="submission" date="2021-01" db="EMBL/GenBank/DDBJ databases">
        <authorList>
            <consortium name="Genoscope - CEA"/>
            <person name="William W."/>
        </authorList>
    </citation>
    <scope>NUCLEOTIDE SEQUENCE</scope>
</reference>
<sequence>MIGNLFNNDTQLDQENLLNNIDQITNLTYILNIKKFFDSKYIKKDDHIVSILKKAEKKQDDNFLLIQACKNSHFQNNQESIDIYLFDYYTAFCNVKIGMQIRVSGEFINSNTIIFTKTMNNKNVFILEPEILVAPSTLSGLEYCERKQFIKKFFKYQCFGTRIEFLGGNVIHEFFQNIIENPQNFSQLFQQIEQLDELQKNLDLLVLENMPKSFLEPIYKLYSKFFKEFYYLEKKTIREMIVYILPGCVNSLKWINEHIIKQLPIYDQYEHDVYEIQILRWISNEQLIQSSIYGLKGYIDIVVQVKYRKNNEEFKICNAPIELKTGSIMKQKNNLQQVTTYLMLMNNQYSQESKIGLLLLLSKLKNQVIIENQSEISKIMFNRNRYIQKIFGLEKYKNFYNQLPNLKDEIKCRRDVNQKCIKCDVKSVCYGLHILTEQSELTFFNPDYNEISAQLKPKSREYLNMMLKNLRHEEQITYIPQATYKILETQNLQTGTQVILQSKKSYLKQFANEMLQQCFIDKEVIDLFCIRTQQNQKYILQNIQLIQSTQIINLIEDQINSNNEAQDEQNFDYLIRLQIFIEQEPLNGSASTLQINDELIHKLFKKNLFKHYKFIIFELVTNKDFYNRKKEILIFGMEPKFKLITEMDDNQKCAFTILQQKFQNYLNEYQFKAIQLCLLSQDFALIQGGYGKRKMLSHLLFLLGYMNKKVLFFAADNEILDQQIDNFIEIFPNECDWILRLSNEKDKIQESYQQFTIDFTKYKDIQEIEKKLENKHFYFSTCQNCTDILQSELFDYCVVDQSTKIIEPLCISCILKSRIFILLDDQKIQQPEIKSQKAKQLKISLFQRLSEQFKNSNCLQELQLQVEDIEDLI</sequence>
<dbReference type="GO" id="GO:0016787">
    <property type="term" value="F:hydrolase activity"/>
    <property type="evidence" value="ECO:0007669"/>
    <property type="project" value="UniProtKB-KW"/>
</dbReference>
<evidence type="ECO:0000313" key="13">
    <source>
        <dbReference type="Proteomes" id="UP000692954"/>
    </source>
</evidence>
<keyword evidence="13" id="KW-1185">Reference proteome</keyword>
<dbReference type="Pfam" id="PF04851">
    <property type="entry name" value="ResIII"/>
    <property type="match status" value="1"/>
</dbReference>
<dbReference type="PANTHER" id="PTHR36531:SF6">
    <property type="entry name" value="DNA REPLICATION ATP-DEPENDENT HELICASE_NUCLEASE DNA2"/>
    <property type="match status" value="1"/>
</dbReference>
<proteinExistence type="predicted"/>
<evidence type="ECO:0000256" key="9">
    <source>
        <dbReference type="ARBA" id="ARBA00023014"/>
    </source>
</evidence>
<organism evidence="12 13">
    <name type="scientific">Paramecium sonneborni</name>
    <dbReference type="NCBI Taxonomy" id="65129"/>
    <lineage>
        <taxon>Eukaryota</taxon>
        <taxon>Sar</taxon>
        <taxon>Alveolata</taxon>
        <taxon>Ciliophora</taxon>
        <taxon>Intramacronucleata</taxon>
        <taxon>Oligohymenophorea</taxon>
        <taxon>Peniculida</taxon>
        <taxon>Parameciidae</taxon>
        <taxon>Paramecium</taxon>
    </lineage>
</organism>
<evidence type="ECO:0000256" key="1">
    <source>
        <dbReference type="ARBA" id="ARBA00001966"/>
    </source>
</evidence>
<dbReference type="AlphaFoldDB" id="A0A8S1PTB9"/>
<gene>
    <name evidence="12" type="ORF">PSON_ATCC_30995.1.T0850127</name>
</gene>
<keyword evidence="3" id="KW-0479">Metal-binding</keyword>
<evidence type="ECO:0000256" key="6">
    <source>
        <dbReference type="ARBA" id="ARBA00022806"/>
    </source>
</evidence>
<dbReference type="GO" id="GO:0005524">
    <property type="term" value="F:ATP binding"/>
    <property type="evidence" value="ECO:0007669"/>
    <property type="project" value="UniProtKB-KW"/>
</dbReference>
<evidence type="ECO:0000256" key="5">
    <source>
        <dbReference type="ARBA" id="ARBA00022801"/>
    </source>
</evidence>
<comment type="cofactor">
    <cofactor evidence="1">
        <name>[4Fe-4S] cluster</name>
        <dbReference type="ChEBI" id="CHEBI:49883"/>
    </cofactor>
</comment>
<dbReference type="GO" id="GO:0046872">
    <property type="term" value="F:metal ion binding"/>
    <property type="evidence" value="ECO:0007669"/>
    <property type="project" value="UniProtKB-KW"/>
</dbReference>
<name>A0A8S1PTB9_9CILI</name>
<dbReference type="InterPro" id="IPR014808">
    <property type="entry name" value="DNA_replication_fac_Dna2_N"/>
</dbReference>
<keyword evidence="4" id="KW-0547">Nucleotide-binding</keyword>